<name>A0ACC2RGF4_9FUNG</name>
<gene>
    <name evidence="1" type="ORF">DSO57_1027608</name>
</gene>
<sequence>MDLSDFLPKKLAKQIKETENDKKNAEAFQDNSYDDPLRAFLPSSFGKPQNSQRAAKLQVTSQEPVIIEKVNTSTKTEEAEAEVPNDDDDDSESPSEDDDELHLDLLPLTHEAKLLSHSKLISGLTIDRAGARLVSGSYDHTIKMWDFTGMDSGMRAFRSFEAEEGQHIHDLQYSLSGDQLLVIAGGMQAKIFSREGQELMKFMKGDPYLRDLRHTKGHVSALTCGQWHPYDRDCILTASQDNSIRIWDANNPAKHRDIIIVQSKQRGGRSPVSAATFSHDGILVAGASQDGSLSLWPSKGPFTRPASTIADAHQFNSDTSSLVFSKNNHHLVSRGGDDTVKLWDVRNFTKPLLQASDLLNLNTETNIVFSPDEKLIVTGVGVKRGEGYGQLVFLDRTSLEIVRSINVAQSSAVKVVWHAALNQIAVGSGDGSITMYYDPIRSLRGAKLCVSRQPRKRHIDDFEIQRPIMTPHDPPTRISKRQRDKMRSDPIATRRPDLPSSGPGKAGSNFTNHIMKQIIKDTTRGCQKM</sequence>
<dbReference type="Proteomes" id="UP001165960">
    <property type="component" value="Unassembled WGS sequence"/>
</dbReference>
<proteinExistence type="predicted"/>
<comment type="caution">
    <text evidence="1">The sequence shown here is derived from an EMBL/GenBank/DDBJ whole genome shotgun (WGS) entry which is preliminary data.</text>
</comment>
<accession>A0ACC2RGF4</accession>
<reference evidence="1" key="1">
    <citation type="submission" date="2022-04" db="EMBL/GenBank/DDBJ databases">
        <title>Genome of the entomopathogenic fungus Entomophthora muscae.</title>
        <authorList>
            <person name="Elya C."/>
            <person name="Lovett B.R."/>
            <person name="Lee E."/>
            <person name="Macias A.M."/>
            <person name="Hajek A.E."/>
            <person name="De Bivort B.L."/>
            <person name="Kasson M.T."/>
            <person name="De Fine Licht H.H."/>
            <person name="Stajich J.E."/>
        </authorList>
    </citation>
    <scope>NUCLEOTIDE SEQUENCE</scope>
    <source>
        <strain evidence="1">Berkeley</strain>
    </source>
</reference>
<keyword evidence="2" id="KW-1185">Reference proteome</keyword>
<dbReference type="EMBL" id="QTSX02007269">
    <property type="protein sequence ID" value="KAJ9049157.1"/>
    <property type="molecule type" value="Genomic_DNA"/>
</dbReference>
<protein>
    <submittedName>
        <fullName evidence="1">Uncharacterized protein</fullName>
    </submittedName>
</protein>
<evidence type="ECO:0000313" key="1">
    <source>
        <dbReference type="EMBL" id="KAJ9049157.1"/>
    </source>
</evidence>
<organism evidence="1 2">
    <name type="scientific">Entomophthora muscae</name>
    <dbReference type="NCBI Taxonomy" id="34485"/>
    <lineage>
        <taxon>Eukaryota</taxon>
        <taxon>Fungi</taxon>
        <taxon>Fungi incertae sedis</taxon>
        <taxon>Zoopagomycota</taxon>
        <taxon>Entomophthoromycotina</taxon>
        <taxon>Entomophthoromycetes</taxon>
        <taxon>Entomophthorales</taxon>
        <taxon>Entomophthoraceae</taxon>
        <taxon>Entomophthora</taxon>
    </lineage>
</organism>
<evidence type="ECO:0000313" key="2">
    <source>
        <dbReference type="Proteomes" id="UP001165960"/>
    </source>
</evidence>